<dbReference type="EMBL" id="BAABBO010000001">
    <property type="protein sequence ID" value="GAA3947758.1"/>
    <property type="molecule type" value="Genomic_DNA"/>
</dbReference>
<feature type="signal peptide" evidence="1">
    <location>
        <begin position="1"/>
        <end position="29"/>
    </location>
</feature>
<organism evidence="2 3">
    <name type="scientific">Allohahella marinimesophila</name>
    <dbReference type="NCBI Taxonomy" id="1054972"/>
    <lineage>
        <taxon>Bacteria</taxon>
        <taxon>Pseudomonadati</taxon>
        <taxon>Pseudomonadota</taxon>
        <taxon>Gammaproteobacteria</taxon>
        <taxon>Oceanospirillales</taxon>
        <taxon>Hahellaceae</taxon>
        <taxon>Allohahella</taxon>
    </lineage>
</organism>
<evidence type="ECO:0000256" key="1">
    <source>
        <dbReference type="SAM" id="SignalP"/>
    </source>
</evidence>
<proteinExistence type="predicted"/>
<evidence type="ECO:0008006" key="4">
    <source>
        <dbReference type="Google" id="ProtNLM"/>
    </source>
</evidence>
<evidence type="ECO:0000313" key="2">
    <source>
        <dbReference type="EMBL" id="GAA3947758.1"/>
    </source>
</evidence>
<name>A0ABP7NID2_9GAMM</name>
<accession>A0ABP7NID2</accession>
<dbReference type="RefSeq" id="WP_344802693.1">
    <property type="nucleotide sequence ID" value="NZ_BAABBO010000001.1"/>
</dbReference>
<keyword evidence="1" id="KW-0732">Signal</keyword>
<feature type="chain" id="PRO_5045827050" description="PEP-CTERM protein-sorting domain-containing protein" evidence="1">
    <location>
        <begin position="30"/>
        <end position="212"/>
    </location>
</feature>
<reference evidence="3" key="1">
    <citation type="journal article" date="2019" name="Int. J. Syst. Evol. Microbiol.">
        <title>The Global Catalogue of Microorganisms (GCM) 10K type strain sequencing project: providing services to taxonomists for standard genome sequencing and annotation.</title>
        <authorList>
            <consortium name="The Broad Institute Genomics Platform"/>
            <consortium name="The Broad Institute Genome Sequencing Center for Infectious Disease"/>
            <person name="Wu L."/>
            <person name="Ma J."/>
        </authorList>
    </citation>
    <scope>NUCLEOTIDE SEQUENCE [LARGE SCALE GENOMIC DNA]</scope>
    <source>
        <strain evidence="3">JCM 17555</strain>
    </source>
</reference>
<evidence type="ECO:0000313" key="3">
    <source>
        <dbReference type="Proteomes" id="UP001501337"/>
    </source>
</evidence>
<sequence>MFYSSSPLPAVSRVNSLVLMLLSAPLVEAGTVQLPDQIMIDVNWAPEQIDFDFALDLKDGDASTSDEVLYTGVYFRTLDGNGASPWLEGGYGELFPDGTAHDLNATLRMFLFDEQYGDQTFDFMKRASVKDTYLFAFESYVDYVPIGCEPFSDDCPPVLSATYGGETLVTFYDGQQGPAGPDPDNPVEVALPGSLPIAILAGLGVYWRSRSA</sequence>
<dbReference type="Proteomes" id="UP001501337">
    <property type="component" value="Unassembled WGS sequence"/>
</dbReference>
<protein>
    <recommendedName>
        <fullName evidence="4">PEP-CTERM protein-sorting domain-containing protein</fullName>
    </recommendedName>
</protein>
<gene>
    <name evidence="2" type="ORF">GCM10022278_03700</name>
</gene>
<keyword evidence="3" id="KW-1185">Reference proteome</keyword>
<comment type="caution">
    <text evidence="2">The sequence shown here is derived from an EMBL/GenBank/DDBJ whole genome shotgun (WGS) entry which is preliminary data.</text>
</comment>